<evidence type="ECO:0000256" key="2">
    <source>
        <dbReference type="ARBA" id="ARBA00022552"/>
    </source>
</evidence>
<evidence type="ECO:0000256" key="11">
    <source>
        <dbReference type="PROSITE-ProRule" id="PRU10015"/>
    </source>
</evidence>
<feature type="binding site" evidence="10">
    <location>
        <position position="265"/>
    </location>
    <ligand>
        <name>S-adenosyl-L-methionine</name>
        <dbReference type="ChEBI" id="CHEBI:59789"/>
    </ligand>
</feature>
<keyword evidence="6" id="KW-0479">Metal-binding</keyword>
<dbReference type="GO" id="GO:0070041">
    <property type="term" value="F:rRNA (uridine-C5-)-methyltransferase activity"/>
    <property type="evidence" value="ECO:0007669"/>
    <property type="project" value="TreeGrafter"/>
</dbReference>
<evidence type="ECO:0000256" key="7">
    <source>
        <dbReference type="ARBA" id="ARBA00023004"/>
    </source>
</evidence>
<dbReference type="Proteomes" id="UP000078596">
    <property type="component" value="Chromosome"/>
</dbReference>
<feature type="binding site" evidence="10">
    <location>
        <position position="214"/>
    </location>
    <ligand>
        <name>S-adenosyl-L-methionine</name>
        <dbReference type="ChEBI" id="CHEBI:59789"/>
    </ligand>
</feature>
<dbReference type="InterPro" id="IPR011825">
    <property type="entry name" value="23SrRNA_MeTrfase_RlmC"/>
</dbReference>
<dbReference type="NCBIfam" id="TIGR02085">
    <property type="entry name" value="meth_trns_rumB"/>
    <property type="match status" value="1"/>
</dbReference>
<dbReference type="STRING" id="1860122.A9404_12775"/>
<dbReference type="InterPro" id="IPR029063">
    <property type="entry name" value="SAM-dependent_MTases_sf"/>
</dbReference>
<dbReference type="EMBL" id="CP016027">
    <property type="protein sequence ID" value="ANJ68493.1"/>
    <property type="molecule type" value="Genomic_DNA"/>
</dbReference>
<dbReference type="Pfam" id="PF05958">
    <property type="entry name" value="tRNA_U5-meth_tr"/>
    <property type="match status" value="1"/>
</dbReference>
<dbReference type="SUPFAM" id="SSF53335">
    <property type="entry name" value="S-adenosyl-L-methionine-dependent methyltransferases"/>
    <property type="match status" value="1"/>
</dbReference>
<dbReference type="GO" id="GO:0070475">
    <property type="term" value="P:rRNA base methylation"/>
    <property type="evidence" value="ECO:0007669"/>
    <property type="project" value="TreeGrafter"/>
</dbReference>
<keyword evidence="4 10" id="KW-0808">Transferase</keyword>
<dbReference type="InterPro" id="IPR030390">
    <property type="entry name" value="MeTrfase_TrmA_AS"/>
</dbReference>
<dbReference type="PANTHER" id="PTHR11061:SF30">
    <property type="entry name" value="TRNA (URACIL(54)-C(5))-METHYLTRANSFERASE"/>
    <property type="match status" value="1"/>
</dbReference>
<feature type="active site" evidence="11">
    <location>
        <position position="337"/>
    </location>
</feature>
<keyword evidence="2" id="KW-0698">rRNA processing</keyword>
<feature type="binding site" evidence="10">
    <location>
        <position position="243"/>
    </location>
    <ligand>
        <name>S-adenosyl-L-methionine</name>
        <dbReference type="ChEBI" id="CHEBI:59789"/>
    </ligand>
</feature>
<gene>
    <name evidence="12" type="ORF">A9404_12775</name>
</gene>
<dbReference type="PROSITE" id="PS51687">
    <property type="entry name" value="SAM_MT_RNA_M5U"/>
    <property type="match status" value="1"/>
</dbReference>
<name>A0A191ZKW7_9GAMM</name>
<feature type="binding site" evidence="10">
    <location>
        <position position="310"/>
    </location>
    <ligand>
        <name>S-adenosyl-L-methionine</name>
        <dbReference type="ChEBI" id="CHEBI:59789"/>
    </ligand>
</feature>
<evidence type="ECO:0000256" key="9">
    <source>
        <dbReference type="NCBIfam" id="TIGR02085"/>
    </source>
</evidence>
<keyword evidence="3 10" id="KW-0489">Methyltransferase</keyword>
<dbReference type="PANTHER" id="PTHR11061">
    <property type="entry name" value="RNA M5U METHYLTRANSFERASE"/>
    <property type="match status" value="1"/>
</dbReference>
<protein>
    <recommendedName>
        <fullName evidence="9">23S rRNA (uracil(747)-C(5))-methyltransferase RlmC</fullName>
        <ecNumber evidence="9">2.1.1.189</ecNumber>
    </recommendedName>
</protein>
<feature type="active site" description="Nucleophile" evidence="10">
    <location>
        <position position="337"/>
    </location>
</feature>
<dbReference type="Gene3D" id="3.40.50.150">
    <property type="entry name" value="Vaccinia Virus protein VP39"/>
    <property type="match status" value="1"/>
</dbReference>
<keyword evidence="13" id="KW-1185">Reference proteome</keyword>
<dbReference type="EC" id="2.1.1.189" evidence="9"/>
<accession>A0A191ZKW7</accession>
<dbReference type="AlphaFoldDB" id="A0A191ZKW7"/>
<organism evidence="12 13">
    <name type="scientific">Halothiobacillus diazotrophicus</name>
    <dbReference type="NCBI Taxonomy" id="1860122"/>
    <lineage>
        <taxon>Bacteria</taxon>
        <taxon>Pseudomonadati</taxon>
        <taxon>Pseudomonadota</taxon>
        <taxon>Gammaproteobacteria</taxon>
        <taxon>Chromatiales</taxon>
        <taxon>Halothiobacillaceae</taxon>
        <taxon>Halothiobacillus</taxon>
    </lineage>
</organism>
<dbReference type="InterPro" id="IPR010280">
    <property type="entry name" value="U5_MeTrfase_fam"/>
</dbReference>
<dbReference type="Gene3D" id="2.40.50.1070">
    <property type="match status" value="1"/>
</dbReference>
<evidence type="ECO:0000256" key="6">
    <source>
        <dbReference type="ARBA" id="ARBA00022723"/>
    </source>
</evidence>
<evidence type="ECO:0000256" key="3">
    <source>
        <dbReference type="ARBA" id="ARBA00022603"/>
    </source>
</evidence>
<proteinExistence type="inferred from homology"/>
<keyword evidence="7" id="KW-0408">Iron</keyword>
<evidence type="ECO:0000256" key="10">
    <source>
        <dbReference type="PROSITE-ProRule" id="PRU01024"/>
    </source>
</evidence>
<comment type="similarity">
    <text evidence="10">Belongs to the class I-like SAM-binding methyltransferase superfamily. RNA M5U methyltransferase family.</text>
</comment>
<keyword evidence="5 10" id="KW-0949">S-adenosyl-L-methionine</keyword>
<sequence>MSCAYFNAGVCRSCTRIEQPYADQLAAKQARCATALAEFSRIEWRPPVASAERAFRNKAKMVVTGSAHAPVLGILDGTDGVGGVDLTGCPLYPPAIGQAFAPIKDFIVAARLSPYDIRRRRGELKHVLLTASDQDGHLMLRFVLRSTACLPAIRAELPRLLAALPNLTVVSANIQPIHQAIIEGPEEIPLTEEQTLTMVLNDIPLRVRPRSFFQTNSVVAARLYATARDWIAEMAPSGLWDLFCGVGGFALHAAEVIDGPVAGIEVSAEAIASAEASARQLGYAQVDFRALDADEFVRGRTDVPPLVVVNPPRRGLGPELCDFLADSSAQGLIYSSCNPDSLARDLRRLSGFVPERAQMFDIFPHTDHCEVLVLLVRQAD</sequence>
<keyword evidence="1" id="KW-0004">4Fe-4S</keyword>
<dbReference type="GO" id="GO:0051539">
    <property type="term" value="F:4 iron, 4 sulfur cluster binding"/>
    <property type="evidence" value="ECO:0007669"/>
    <property type="project" value="UniProtKB-KW"/>
</dbReference>
<evidence type="ECO:0000313" key="12">
    <source>
        <dbReference type="EMBL" id="ANJ68493.1"/>
    </source>
</evidence>
<keyword evidence="8" id="KW-0411">Iron-sulfur</keyword>
<evidence type="ECO:0000313" key="13">
    <source>
        <dbReference type="Proteomes" id="UP000078596"/>
    </source>
</evidence>
<evidence type="ECO:0000256" key="5">
    <source>
        <dbReference type="ARBA" id="ARBA00022691"/>
    </source>
</evidence>
<dbReference type="OrthoDB" id="9804590at2"/>
<dbReference type="KEGG" id="haz:A9404_12775"/>
<reference evidence="12 13" key="1">
    <citation type="submission" date="2016-06" db="EMBL/GenBank/DDBJ databases">
        <title>Insight into the functional genes involving in sulfur oxidation in Pearl River water.</title>
        <authorList>
            <person name="Luo J."/>
            <person name="Tan X."/>
            <person name="Lin W."/>
        </authorList>
    </citation>
    <scope>NUCLEOTIDE SEQUENCE [LARGE SCALE GENOMIC DNA]</scope>
    <source>
        <strain evidence="12 13">LS2</strain>
    </source>
</reference>
<dbReference type="GO" id="GO:0046872">
    <property type="term" value="F:metal ion binding"/>
    <property type="evidence" value="ECO:0007669"/>
    <property type="project" value="UniProtKB-KW"/>
</dbReference>
<evidence type="ECO:0000256" key="8">
    <source>
        <dbReference type="ARBA" id="ARBA00023014"/>
    </source>
</evidence>
<dbReference type="PROSITE" id="PS01230">
    <property type="entry name" value="TRMA_1"/>
    <property type="match status" value="1"/>
</dbReference>
<evidence type="ECO:0000256" key="4">
    <source>
        <dbReference type="ARBA" id="ARBA00022679"/>
    </source>
</evidence>
<evidence type="ECO:0000256" key="1">
    <source>
        <dbReference type="ARBA" id="ARBA00022485"/>
    </source>
</evidence>